<sequence>MNILAGIQVPVIYLNLSAEVSQVLGLLNLELENANILIEKQPMATIVFGRKTEQQNNTTLNMVDMEDHIIDFSNSSMDYQLQALHFHLERSTYSSIDRSNLGNMSLDRILVSIDNLLVDISSSVNRLLNTLTIFLPVFIISFALLVLVLIALLVITLLLQLKRLREKRQNEPLVTKSQDLHFDAPKYTPTKEFDQARYVDSIRKSEGETQKSAPREYFRLKRPHNLIEN</sequence>
<feature type="transmembrane region" description="Helical" evidence="1">
    <location>
        <begin position="133"/>
        <end position="159"/>
    </location>
</feature>
<evidence type="ECO:0000256" key="1">
    <source>
        <dbReference type="SAM" id="Phobius"/>
    </source>
</evidence>
<keyword evidence="1" id="KW-0472">Membrane</keyword>
<evidence type="ECO:0000313" key="2">
    <source>
        <dbReference type="Proteomes" id="UP000887574"/>
    </source>
</evidence>
<protein>
    <submittedName>
        <fullName evidence="3">Envelope protein</fullName>
    </submittedName>
</protein>
<keyword evidence="1" id="KW-1133">Transmembrane helix</keyword>
<evidence type="ECO:0000313" key="3">
    <source>
        <dbReference type="WBParaSite" id="jg10224"/>
    </source>
</evidence>
<dbReference type="AlphaFoldDB" id="A0A915CMK8"/>
<keyword evidence="2" id="KW-1185">Reference proteome</keyword>
<organism evidence="2 3">
    <name type="scientific">Ditylenchus dipsaci</name>
    <dbReference type="NCBI Taxonomy" id="166011"/>
    <lineage>
        <taxon>Eukaryota</taxon>
        <taxon>Metazoa</taxon>
        <taxon>Ecdysozoa</taxon>
        <taxon>Nematoda</taxon>
        <taxon>Chromadorea</taxon>
        <taxon>Rhabditida</taxon>
        <taxon>Tylenchina</taxon>
        <taxon>Tylenchomorpha</taxon>
        <taxon>Sphaerularioidea</taxon>
        <taxon>Anguinidae</taxon>
        <taxon>Anguininae</taxon>
        <taxon>Ditylenchus</taxon>
    </lineage>
</organism>
<accession>A0A915CMK8</accession>
<proteinExistence type="predicted"/>
<dbReference type="WBParaSite" id="jg10224">
    <property type="protein sequence ID" value="jg10224"/>
    <property type="gene ID" value="jg10224"/>
</dbReference>
<dbReference type="Proteomes" id="UP000887574">
    <property type="component" value="Unplaced"/>
</dbReference>
<keyword evidence="1" id="KW-0812">Transmembrane</keyword>
<reference evidence="3" key="1">
    <citation type="submission" date="2022-11" db="UniProtKB">
        <authorList>
            <consortium name="WormBaseParasite"/>
        </authorList>
    </citation>
    <scope>IDENTIFICATION</scope>
</reference>
<name>A0A915CMK8_9BILA</name>